<dbReference type="CDD" id="cd00093">
    <property type="entry name" value="HTH_XRE"/>
    <property type="match status" value="1"/>
</dbReference>
<dbReference type="GO" id="GO:0003677">
    <property type="term" value="F:DNA binding"/>
    <property type="evidence" value="ECO:0007669"/>
    <property type="project" value="InterPro"/>
</dbReference>
<feature type="region of interest" description="Disordered" evidence="1">
    <location>
        <begin position="247"/>
        <end position="381"/>
    </location>
</feature>
<evidence type="ECO:0000313" key="4">
    <source>
        <dbReference type="Proteomes" id="UP000588098"/>
    </source>
</evidence>
<feature type="compositionally biased region" description="Low complexity" evidence="1">
    <location>
        <begin position="126"/>
        <end position="148"/>
    </location>
</feature>
<organism evidence="3 4">
    <name type="scientific">Streptomyces zagrosensis</name>
    <dbReference type="NCBI Taxonomy" id="1042984"/>
    <lineage>
        <taxon>Bacteria</taxon>
        <taxon>Bacillati</taxon>
        <taxon>Actinomycetota</taxon>
        <taxon>Actinomycetes</taxon>
        <taxon>Kitasatosporales</taxon>
        <taxon>Streptomycetaceae</taxon>
        <taxon>Streptomyces</taxon>
    </lineage>
</organism>
<feature type="compositionally biased region" description="Basic residues" evidence="1">
    <location>
        <begin position="205"/>
        <end position="217"/>
    </location>
</feature>
<protein>
    <submittedName>
        <fullName evidence="3">Plasmid maintenance system antidote protein VapI</fullName>
    </submittedName>
</protein>
<dbReference type="InterPro" id="IPR010982">
    <property type="entry name" value="Lambda_DNA-bd_dom_sf"/>
</dbReference>
<gene>
    <name evidence="3" type="ORF">FHS42_004360</name>
</gene>
<accession>A0A7W9QBW7</accession>
<reference evidence="3 4" key="1">
    <citation type="submission" date="2020-08" db="EMBL/GenBank/DDBJ databases">
        <title>Genomic Encyclopedia of Type Strains, Phase III (KMG-III): the genomes of soil and plant-associated and newly described type strains.</title>
        <authorList>
            <person name="Whitman W."/>
        </authorList>
    </citation>
    <scope>NUCLEOTIDE SEQUENCE [LARGE SCALE GENOMIC DNA]</scope>
    <source>
        <strain evidence="3 4">CECT 8305</strain>
    </source>
</reference>
<feature type="compositionally biased region" description="Pro residues" evidence="1">
    <location>
        <begin position="166"/>
        <end position="188"/>
    </location>
</feature>
<dbReference type="Proteomes" id="UP000588098">
    <property type="component" value="Unassembled WGS sequence"/>
</dbReference>
<proteinExistence type="predicted"/>
<feature type="compositionally biased region" description="Basic and acidic residues" evidence="1">
    <location>
        <begin position="330"/>
        <end position="340"/>
    </location>
</feature>
<dbReference type="RefSeq" id="WP_184574142.1">
    <property type="nucleotide sequence ID" value="NZ_JACHJL010000011.1"/>
</dbReference>
<dbReference type="SMART" id="SM00530">
    <property type="entry name" value="HTH_XRE"/>
    <property type="match status" value="1"/>
</dbReference>
<dbReference type="EMBL" id="JACHJL010000011">
    <property type="protein sequence ID" value="MBB5937281.1"/>
    <property type="molecule type" value="Genomic_DNA"/>
</dbReference>
<dbReference type="Pfam" id="PF13560">
    <property type="entry name" value="HTH_31"/>
    <property type="match status" value="1"/>
</dbReference>
<feature type="compositionally biased region" description="Basic and acidic residues" evidence="1">
    <location>
        <begin position="292"/>
        <end position="317"/>
    </location>
</feature>
<name>A0A7W9QBW7_9ACTN</name>
<keyword evidence="4" id="KW-1185">Reference proteome</keyword>
<evidence type="ECO:0000313" key="3">
    <source>
        <dbReference type="EMBL" id="MBB5937281.1"/>
    </source>
</evidence>
<comment type="caution">
    <text evidence="3">The sequence shown here is derived from an EMBL/GenBank/DDBJ whole genome shotgun (WGS) entry which is preliminary data.</text>
</comment>
<feature type="compositionally biased region" description="Gly residues" evidence="1">
    <location>
        <begin position="358"/>
        <end position="374"/>
    </location>
</feature>
<feature type="region of interest" description="Disordered" evidence="1">
    <location>
        <begin position="85"/>
        <end position="217"/>
    </location>
</feature>
<feature type="domain" description="HTH cro/C1-type" evidence="2">
    <location>
        <begin position="13"/>
        <end position="72"/>
    </location>
</feature>
<dbReference type="SUPFAM" id="SSF47413">
    <property type="entry name" value="lambda repressor-like DNA-binding domains"/>
    <property type="match status" value="1"/>
</dbReference>
<evidence type="ECO:0000259" key="2">
    <source>
        <dbReference type="SMART" id="SM00530"/>
    </source>
</evidence>
<sequence>MRSATEIEKFAGCLRELKERSGRSYGVLARRLHVSTSTLHRYCNGDAVPADYAPIERLARLCAATQEELVELHRHWLLADAARRTNSARGNATRGAGSSGSTDCANSGREAQPPQAKGSGEPRNPGSAASTVSAASAAGAGSAKGAGPSPEPDPPQEPSHAASPGTPQPPSVPATPGTPTPMPTPSPTPDTSSTPTPSPTPQPPHPRRSWRGPAHRLPARLPGRAAVWAAAGALLAATIIGVAAGSSPGDAGKGAGEDTGAGYANAPVSPPPTGPDARAEGPLAEPDAAAGKNRERGHGDEAEKGSEDEAEGADRKGAGAQGSDEGAGGRQREPTADGRHGGQSPGGAARESAAPRPGGAGQDEGPDSGAGNGANDGARAPLSVNTRSHVWEYGCDHRYLINKSPTEVAPPPVEQDAPGWARAHNAVHGGTTIVETTVTGQSSNAVVLRGLQVRVVGRQAPLAWSSFAMDNGCGGALTPREFSVNLDAARPLAKPTDGYDGEHALPAVRFPYRVSATDPEVLRINARTVQCDCQWYLELDWTSGDRHGTVRIDDAGQPFRTSSLKGRPQYGYWSAEGAWTGDGT</sequence>
<dbReference type="InterPro" id="IPR001387">
    <property type="entry name" value="Cro/C1-type_HTH"/>
</dbReference>
<dbReference type="AlphaFoldDB" id="A0A7W9QBW7"/>
<evidence type="ECO:0000256" key="1">
    <source>
        <dbReference type="SAM" id="MobiDB-lite"/>
    </source>
</evidence>